<evidence type="ECO:0000256" key="1">
    <source>
        <dbReference type="ARBA" id="ARBA00001946"/>
    </source>
</evidence>
<evidence type="ECO:0000256" key="10">
    <source>
        <dbReference type="ARBA" id="ARBA00022989"/>
    </source>
</evidence>
<evidence type="ECO:0000256" key="6">
    <source>
        <dbReference type="ARBA" id="ARBA00022679"/>
    </source>
</evidence>
<evidence type="ECO:0000256" key="9">
    <source>
        <dbReference type="ARBA" id="ARBA00022842"/>
    </source>
</evidence>
<comment type="catalytic activity">
    <reaction evidence="12">
        <text>n isopentenyl diphosphate + (2E,6E)-farnesyl diphosphate = a di-trans,poly-cis-polyprenyl diphosphate + n diphosphate</text>
        <dbReference type="Rhea" id="RHEA:53008"/>
        <dbReference type="Rhea" id="RHEA-COMP:19494"/>
        <dbReference type="ChEBI" id="CHEBI:33019"/>
        <dbReference type="ChEBI" id="CHEBI:128769"/>
        <dbReference type="ChEBI" id="CHEBI:136960"/>
        <dbReference type="ChEBI" id="CHEBI:175763"/>
        <dbReference type="EC" id="2.5.1.87"/>
    </reaction>
</comment>
<proteinExistence type="inferred from homology"/>
<dbReference type="OrthoDB" id="19639at2759"/>
<dbReference type="RefSeq" id="XP_066924837.1">
    <property type="nucleotide sequence ID" value="XM_067068736.1"/>
</dbReference>
<dbReference type="GO" id="GO:0045547">
    <property type="term" value="F:ditrans,polycis-polyprenyl diphosphate synthase [(2E,6E)-farnesyl diphosphate specific] activity"/>
    <property type="evidence" value="ECO:0007669"/>
    <property type="project" value="UniProtKB-EC"/>
</dbReference>
<dbReference type="PANTHER" id="PTHR21528">
    <property type="entry name" value="DEHYDRODOLICHYL DIPHOSPHATE SYNTHASE COMPLEX SUBUNIT NUS1"/>
    <property type="match status" value="1"/>
</dbReference>
<evidence type="ECO:0000256" key="12">
    <source>
        <dbReference type="ARBA" id="ARBA00047353"/>
    </source>
</evidence>
<dbReference type="EnsemblMetazoa" id="CLYHEMT006903.1">
    <property type="protein sequence ID" value="CLYHEMP006903.1"/>
    <property type="gene ID" value="CLYHEMG006903"/>
</dbReference>
<evidence type="ECO:0000256" key="7">
    <source>
        <dbReference type="ARBA" id="ARBA00022692"/>
    </source>
</evidence>
<dbReference type="GO" id="GO:1904423">
    <property type="term" value="C:dehydrodolichyl diphosphate synthase complex"/>
    <property type="evidence" value="ECO:0007669"/>
    <property type="project" value="InterPro"/>
</dbReference>
<dbReference type="UniPathway" id="UPA00378"/>
<sequence length="279" mass="32232">MEELQGQSEIKPPSAHKLVKYFPQFTLKVFHMVVKYTLKYLLLILTLLAECRRVYYFSTKQFSGGLGYDYEQDMGNLSKLPRHMSFVINEDVTTDYCDIANLIVWTIAMGIPYISLYDRHGILKAGESRLGKVIKQKVVKTFGQKKAQGIDVVLKDSSYRYQNGITYPKKFCVQLLSEEDGKADIISTTKRIAADYADNNIEEKNINIDHINKSLKAIENIPDPELVVQFGNIYSLNGYLPWQTRLSEILNFKTHKKICYSQYYNLLARFSKCDQRFGK</sequence>
<comment type="subcellular location">
    <subcellularLocation>
        <location evidence="2">Endoplasmic reticulum membrane</location>
    </subcellularLocation>
</comment>
<evidence type="ECO:0000256" key="11">
    <source>
        <dbReference type="ARBA" id="ARBA00023136"/>
    </source>
</evidence>
<keyword evidence="9" id="KW-0460">Magnesium</keyword>
<comment type="similarity">
    <text evidence="4">Belongs to the UPP synthase family.</text>
</comment>
<dbReference type="SUPFAM" id="SSF64005">
    <property type="entry name" value="Undecaprenyl diphosphate synthase"/>
    <property type="match status" value="1"/>
</dbReference>
<evidence type="ECO:0000256" key="2">
    <source>
        <dbReference type="ARBA" id="ARBA00004586"/>
    </source>
</evidence>
<evidence type="ECO:0000256" key="5">
    <source>
        <dbReference type="ARBA" id="ARBA00012596"/>
    </source>
</evidence>
<comment type="pathway">
    <text evidence="3">Protein modification; protein glycosylation.</text>
</comment>
<accession>A0A7M5U6N2</accession>
<dbReference type="GeneID" id="136812253"/>
<dbReference type="GO" id="GO:0005789">
    <property type="term" value="C:endoplasmic reticulum membrane"/>
    <property type="evidence" value="ECO:0007669"/>
    <property type="project" value="UniProtKB-SubCell"/>
</dbReference>
<dbReference type="EC" id="2.5.1.87" evidence="5"/>
<evidence type="ECO:0000256" key="4">
    <source>
        <dbReference type="ARBA" id="ARBA00005432"/>
    </source>
</evidence>
<comment type="cofactor">
    <cofactor evidence="1">
        <name>Mg(2+)</name>
        <dbReference type="ChEBI" id="CHEBI:18420"/>
    </cofactor>
</comment>
<dbReference type="Proteomes" id="UP000594262">
    <property type="component" value="Unplaced"/>
</dbReference>
<keyword evidence="11" id="KW-0472">Membrane</keyword>
<keyword evidence="7" id="KW-0812">Transmembrane</keyword>
<evidence type="ECO:0000313" key="14">
    <source>
        <dbReference type="Proteomes" id="UP000594262"/>
    </source>
</evidence>
<dbReference type="Pfam" id="PF01255">
    <property type="entry name" value="Prenyltransf"/>
    <property type="match status" value="1"/>
</dbReference>
<evidence type="ECO:0000313" key="13">
    <source>
        <dbReference type="EnsemblMetazoa" id="CLYHEMP006903.1"/>
    </source>
</evidence>
<evidence type="ECO:0000256" key="3">
    <source>
        <dbReference type="ARBA" id="ARBA00004922"/>
    </source>
</evidence>
<dbReference type="InterPro" id="IPR038887">
    <property type="entry name" value="Nus1/NgBR"/>
</dbReference>
<keyword evidence="8" id="KW-0256">Endoplasmic reticulum</keyword>
<dbReference type="PANTHER" id="PTHR21528:SF0">
    <property type="entry name" value="DEHYDRODOLICHYL DIPHOSPHATE SYNTHASE COMPLEX SUBUNIT NUS1"/>
    <property type="match status" value="1"/>
</dbReference>
<organism evidence="13 14">
    <name type="scientific">Clytia hemisphaerica</name>
    <dbReference type="NCBI Taxonomy" id="252671"/>
    <lineage>
        <taxon>Eukaryota</taxon>
        <taxon>Metazoa</taxon>
        <taxon>Cnidaria</taxon>
        <taxon>Hydrozoa</taxon>
        <taxon>Hydroidolina</taxon>
        <taxon>Leptothecata</taxon>
        <taxon>Obeliida</taxon>
        <taxon>Clytiidae</taxon>
        <taxon>Clytia</taxon>
    </lineage>
</organism>
<keyword evidence="6" id="KW-0808">Transferase</keyword>
<name>A0A7M5U6N2_9CNID</name>
<dbReference type="AlphaFoldDB" id="A0A7M5U6N2"/>
<protein>
    <recommendedName>
        <fullName evidence="5">ditrans,polycis-polyprenyl diphosphate synthase [(2E,6E)-farnesyldiphosphate specific]</fullName>
        <ecNumber evidence="5">2.5.1.87</ecNumber>
    </recommendedName>
</protein>
<dbReference type="Gene3D" id="3.40.1180.10">
    <property type="entry name" value="Decaprenyl diphosphate synthase-like"/>
    <property type="match status" value="1"/>
</dbReference>
<dbReference type="InterPro" id="IPR036424">
    <property type="entry name" value="UPP_synth-like_sf"/>
</dbReference>
<keyword evidence="10" id="KW-1133">Transmembrane helix</keyword>
<keyword evidence="14" id="KW-1185">Reference proteome</keyword>
<dbReference type="InterPro" id="IPR001441">
    <property type="entry name" value="UPP_synth-like"/>
</dbReference>
<reference evidence="13" key="1">
    <citation type="submission" date="2021-01" db="UniProtKB">
        <authorList>
            <consortium name="EnsemblMetazoa"/>
        </authorList>
    </citation>
    <scope>IDENTIFICATION</scope>
</reference>
<evidence type="ECO:0000256" key="8">
    <source>
        <dbReference type="ARBA" id="ARBA00022824"/>
    </source>
</evidence>